<accession>A0ABD5W242</accession>
<keyword evidence="1" id="KW-0472">Membrane</keyword>
<organism evidence="2 3">
    <name type="scientific">Halovenus salina</name>
    <dbReference type="NCBI Taxonomy" id="1510225"/>
    <lineage>
        <taxon>Archaea</taxon>
        <taxon>Methanobacteriati</taxon>
        <taxon>Methanobacteriota</taxon>
        <taxon>Stenosarchaea group</taxon>
        <taxon>Halobacteria</taxon>
        <taxon>Halobacteriales</taxon>
        <taxon>Haloarculaceae</taxon>
        <taxon>Halovenus</taxon>
    </lineage>
</organism>
<keyword evidence="1" id="KW-0812">Transmembrane</keyword>
<dbReference type="AlphaFoldDB" id="A0ABD5W242"/>
<sequence>MARYQLFSEDSETPLVDAIRGRVLLTLALGAAALLLFDLLAGLVGVELVEFGGRTLGGISRWVPLVSASGREP</sequence>
<dbReference type="EMBL" id="JBHSZI010000001">
    <property type="protein sequence ID" value="MFC7058248.1"/>
    <property type="molecule type" value="Genomic_DNA"/>
</dbReference>
<reference evidence="2 3" key="1">
    <citation type="journal article" date="2019" name="Int. J. Syst. Evol. Microbiol.">
        <title>The Global Catalogue of Microorganisms (GCM) 10K type strain sequencing project: providing services to taxonomists for standard genome sequencing and annotation.</title>
        <authorList>
            <consortium name="The Broad Institute Genomics Platform"/>
            <consortium name="The Broad Institute Genome Sequencing Center for Infectious Disease"/>
            <person name="Wu L."/>
            <person name="Ma J."/>
        </authorList>
    </citation>
    <scope>NUCLEOTIDE SEQUENCE [LARGE SCALE GENOMIC DNA]</scope>
    <source>
        <strain evidence="2 3">JCM 30072</strain>
    </source>
</reference>
<gene>
    <name evidence="2" type="ORF">ACFQQG_08740</name>
</gene>
<evidence type="ECO:0000313" key="2">
    <source>
        <dbReference type="EMBL" id="MFC7058248.1"/>
    </source>
</evidence>
<evidence type="ECO:0000313" key="3">
    <source>
        <dbReference type="Proteomes" id="UP001596445"/>
    </source>
</evidence>
<feature type="transmembrane region" description="Helical" evidence="1">
    <location>
        <begin position="23"/>
        <end position="46"/>
    </location>
</feature>
<keyword evidence="3" id="KW-1185">Reference proteome</keyword>
<protein>
    <submittedName>
        <fullName evidence="2">Uncharacterized protein</fullName>
    </submittedName>
</protein>
<proteinExistence type="predicted"/>
<dbReference type="Proteomes" id="UP001596445">
    <property type="component" value="Unassembled WGS sequence"/>
</dbReference>
<evidence type="ECO:0000256" key="1">
    <source>
        <dbReference type="SAM" id="Phobius"/>
    </source>
</evidence>
<name>A0ABD5W242_9EURY</name>
<keyword evidence="1" id="KW-1133">Transmembrane helix</keyword>
<comment type="caution">
    <text evidence="2">The sequence shown here is derived from an EMBL/GenBank/DDBJ whole genome shotgun (WGS) entry which is preliminary data.</text>
</comment>